<evidence type="ECO:0000313" key="3">
    <source>
        <dbReference type="Proteomes" id="UP001527882"/>
    </source>
</evidence>
<dbReference type="PANTHER" id="PTHR42754:SF1">
    <property type="entry name" value="LIPOPROTEIN"/>
    <property type="match status" value="1"/>
</dbReference>
<comment type="caution">
    <text evidence="2">The sequence shown here is derived from an EMBL/GenBank/DDBJ whole genome shotgun (WGS) entry which is preliminary data.</text>
</comment>
<reference evidence="2 3" key="1">
    <citation type="submission" date="2022-12" db="EMBL/GenBank/DDBJ databases">
        <title>Draft genome sequence of Paenibacillus sp. dW9.</title>
        <authorList>
            <person name="Choi E.-W."/>
            <person name="Kim D.-U."/>
        </authorList>
    </citation>
    <scope>NUCLEOTIDE SEQUENCE [LARGE SCALE GENOMIC DNA]</scope>
    <source>
        <strain evidence="3">dW9</strain>
    </source>
</reference>
<organism evidence="2 3">
    <name type="scientific">Paenibacillus gyeongsangnamensis</name>
    <dbReference type="NCBI Taxonomy" id="3388067"/>
    <lineage>
        <taxon>Bacteria</taxon>
        <taxon>Bacillati</taxon>
        <taxon>Bacillota</taxon>
        <taxon>Bacilli</taxon>
        <taxon>Bacillales</taxon>
        <taxon>Paenibacillaceae</taxon>
        <taxon>Paenibacillus</taxon>
    </lineage>
</organism>
<dbReference type="PANTHER" id="PTHR42754">
    <property type="entry name" value="ENDOGLUCANASE"/>
    <property type="match status" value="1"/>
</dbReference>
<proteinExistence type="predicted"/>
<sequence length="589" mass="61872">MMRNPFLLKKSAAVLSSLLLAASLGSSAAAAAAPEIAWNKPIGPDNSSAVSVTDAAYGEFVMAGSAKGTSGAEELLLLGVDQEGREKWARTYSYDGGNTIGAKVHPTKDGGRIVVGSTTHTVHGKLQEDIYLLKTDAHGDKQWESRLGGSVTEWGQDVAELPDGGYLVAGLLVNGNIPARAGVLIRTDANGKELWTKTYGSDLNRNGSSGLKSILPLPDGTFLLCGQKGPSWFDLSSQAYVLNIDANGQVKWERTYGDKRKTTSASDIRPTADSGFIVTGQTAAAGRESNVYLLKLGADKEPEWQAEFGNNDHEKGNAVVQSPDGGYLIAGTRQSSADGHSEAYFVRTDDKGNLTGEQTLSEANAGALLPLNQGAYLAAGSTIPFPADSSKLGHAFLAMLKAPGSEGEPEPSQDQPQGIVFDRSDYTLQPGEKTPVVVSAVYGSGRRVQLAAGVRFYSNKPAAASIGTGGLLTAGASGSTFLTAEYQGMTANAEVKVENPEALRLVGLTAEPGRLALGPGEERALKLIARYADGSTRDVTSEADLYINDPRIGKLKLNGGKSVAAKEAGWTFLTAVYDDQSVVIELTVR</sequence>
<protein>
    <submittedName>
        <fullName evidence="2">Uncharacterized protein</fullName>
    </submittedName>
</protein>
<dbReference type="SUPFAM" id="SSF50998">
    <property type="entry name" value="Quinoprotein alcohol dehydrogenase-like"/>
    <property type="match status" value="1"/>
</dbReference>
<keyword evidence="1" id="KW-0732">Signal</keyword>
<dbReference type="Gene3D" id="2.60.40.1080">
    <property type="match status" value="2"/>
</dbReference>
<gene>
    <name evidence="2" type="ORF">O9H85_15575</name>
</gene>
<evidence type="ECO:0000313" key="2">
    <source>
        <dbReference type="EMBL" id="MCZ8513829.1"/>
    </source>
</evidence>
<accession>A0ABT4QAA7</accession>
<dbReference type="InterPro" id="IPR011047">
    <property type="entry name" value="Quinoprotein_ADH-like_sf"/>
</dbReference>
<feature type="signal peptide" evidence="1">
    <location>
        <begin position="1"/>
        <end position="32"/>
    </location>
</feature>
<dbReference type="RefSeq" id="WP_269882352.1">
    <property type="nucleotide sequence ID" value="NZ_JAQAGZ010000009.1"/>
</dbReference>
<feature type="chain" id="PRO_5045646252" evidence="1">
    <location>
        <begin position="33"/>
        <end position="589"/>
    </location>
</feature>
<dbReference type="Gene3D" id="2.130.10.10">
    <property type="entry name" value="YVTN repeat-like/Quinoprotein amine dehydrogenase"/>
    <property type="match status" value="1"/>
</dbReference>
<evidence type="ECO:0000256" key="1">
    <source>
        <dbReference type="SAM" id="SignalP"/>
    </source>
</evidence>
<name>A0ABT4QAA7_9BACL</name>
<keyword evidence="3" id="KW-1185">Reference proteome</keyword>
<dbReference type="Proteomes" id="UP001527882">
    <property type="component" value="Unassembled WGS sequence"/>
</dbReference>
<dbReference type="InterPro" id="IPR015943">
    <property type="entry name" value="WD40/YVTN_repeat-like_dom_sf"/>
</dbReference>
<dbReference type="EMBL" id="JAQAGZ010000009">
    <property type="protein sequence ID" value="MCZ8513829.1"/>
    <property type="molecule type" value="Genomic_DNA"/>
</dbReference>